<comment type="similarity">
    <text evidence="1">Belongs to the PPP4R2 family.</text>
</comment>
<name>A0A835CQG5_APHGI</name>
<feature type="region of interest" description="Disordered" evidence="2">
    <location>
        <begin position="519"/>
        <end position="624"/>
    </location>
</feature>
<evidence type="ECO:0000256" key="2">
    <source>
        <dbReference type="SAM" id="MobiDB-lite"/>
    </source>
</evidence>
<gene>
    <name evidence="3" type="ORF">HCN44_001562</name>
</gene>
<proteinExistence type="inferred from homology"/>
<protein>
    <recommendedName>
        <fullName evidence="5">Serine/threonine-protein phosphatase 4 regulatory subunit 2</fullName>
    </recommendedName>
</protein>
<keyword evidence="4" id="KW-1185">Reference proteome</keyword>
<dbReference type="InterPro" id="IPR015267">
    <property type="entry name" value="PPP4R2"/>
</dbReference>
<dbReference type="PANTHER" id="PTHR16487">
    <property type="entry name" value="PPP4R2-RELATED PROTEIN"/>
    <property type="match status" value="1"/>
</dbReference>
<evidence type="ECO:0000313" key="4">
    <source>
        <dbReference type="Proteomes" id="UP000639338"/>
    </source>
</evidence>
<evidence type="ECO:0000256" key="1">
    <source>
        <dbReference type="ARBA" id="ARBA00009207"/>
    </source>
</evidence>
<dbReference type="OrthoDB" id="341898at2759"/>
<accession>A0A835CQG5</accession>
<dbReference type="AlphaFoldDB" id="A0A835CQG5"/>
<evidence type="ECO:0008006" key="5">
    <source>
        <dbReference type="Google" id="ProtNLM"/>
    </source>
</evidence>
<dbReference type="Pfam" id="PF09184">
    <property type="entry name" value="PPP4R2"/>
    <property type="match status" value="1"/>
</dbReference>
<dbReference type="PANTHER" id="PTHR16487:SF0">
    <property type="entry name" value="PROTEIN PHOSPHATASE 4 REGULATORY SUBUNIT 2-RELATED"/>
    <property type="match status" value="1"/>
</dbReference>
<dbReference type="GO" id="GO:0005634">
    <property type="term" value="C:nucleus"/>
    <property type="evidence" value="ECO:0007669"/>
    <property type="project" value="TreeGrafter"/>
</dbReference>
<dbReference type="GO" id="GO:0005737">
    <property type="term" value="C:cytoplasm"/>
    <property type="evidence" value="ECO:0007669"/>
    <property type="project" value="TreeGrafter"/>
</dbReference>
<dbReference type="Proteomes" id="UP000639338">
    <property type="component" value="Unassembled WGS sequence"/>
</dbReference>
<dbReference type="GO" id="GO:0019888">
    <property type="term" value="F:protein phosphatase regulator activity"/>
    <property type="evidence" value="ECO:0007669"/>
    <property type="project" value="InterPro"/>
</dbReference>
<reference evidence="3 4" key="1">
    <citation type="submission" date="2020-08" db="EMBL/GenBank/DDBJ databases">
        <title>Aphidius gifuensis genome sequencing and assembly.</title>
        <authorList>
            <person name="Du Z."/>
        </authorList>
    </citation>
    <scope>NUCLEOTIDE SEQUENCE [LARGE SCALE GENOMIC DNA]</scope>
    <source>
        <strain evidence="3">YNYX2018</strain>
        <tissue evidence="3">Adults</tissue>
    </source>
</reference>
<dbReference type="GO" id="GO:0030289">
    <property type="term" value="C:protein phosphatase 4 complex"/>
    <property type="evidence" value="ECO:0007669"/>
    <property type="project" value="InterPro"/>
</dbReference>
<comment type="caution">
    <text evidence="3">The sequence shown here is derived from an EMBL/GenBank/DDBJ whole genome shotgun (WGS) entry which is preliminary data.</text>
</comment>
<organism evidence="3 4">
    <name type="scientific">Aphidius gifuensis</name>
    <name type="common">Parasitoid wasp</name>
    <dbReference type="NCBI Taxonomy" id="684658"/>
    <lineage>
        <taxon>Eukaryota</taxon>
        <taxon>Metazoa</taxon>
        <taxon>Ecdysozoa</taxon>
        <taxon>Arthropoda</taxon>
        <taxon>Hexapoda</taxon>
        <taxon>Insecta</taxon>
        <taxon>Pterygota</taxon>
        <taxon>Neoptera</taxon>
        <taxon>Endopterygota</taxon>
        <taxon>Hymenoptera</taxon>
        <taxon>Apocrita</taxon>
        <taxon>Ichneumonoidea</taxon>
        <taxon>Braconidae</taxon>
        <taxon>Aphidiinae</taxon>
        <taxon>Aphidius</taxon>
    </lineage>
</organism>
<feature type="compositionally biased region" description="Polar residues" evidence="2">
    <location>
        <begin position="563"/>
        <end position="595"/>
    </location>
</feature>
<dbReference type="EMBL" id="JACMRX010000003">
    <property type="protein sequence ID" value="KAF7992237.1"/>
    <property type="molecule type" value="Genomic_DNA"/>
</dbReference>
<evidence type="ECO:0000313" key="3">
    <source>
        <dbReference type="EMBL" id="KAF7992237.1"/>
    </source>
</evidence>
<sequence>MENPEEVLQALEEFQKMRPTEIPRELDEYINFVAKTGDSVYQWPLVKPLFREKLVRVMTDFYESCPTLDLASSPNIEHFNYDIMKCNLLDLLESFANAPFTIQRLCELLTSPRKEYNRVDKFMRAIEKNILVVSTREPGRRSENGDSLLNGSIDEDISINQQQQSHEIEMEAWEKECTTSSTTTTTSTATTTTTTTTIESSSDITSLSTEQEQDVNITETIIQTKIINESNDVCQTVIQDKINDDILISTSQEILTTSTVLTDSSLPSIITDSIVCTTSEVDNITENINQVTEIVGDVTESIINEDTNSQPITDNDTNDNEKLQTTFHSKDFTDNVDNENVAAVINEDEKTDITEAIVDDNLINKVVDDGALVVTEETVKNQLNELSSNVADENEGITKVSCSVITTHHENKIEQEIIKSDDDKDEIITNDKDEELKTEETTIVKCVEETTVVESSLEVTTTCETSETVDNELKNNEVEKQATDVSKPPIIEEPVSEEIDKKEEDNQIKEEKNIVIQEAMDDDAKVTNSTVPEPIPIVEEPKDETSSSSGGEYTAAVVETVDESTISESNKQDASIDDTSVTTNIEIVEKNQPTESMEIDNDESMSVCQNDEPMEEESSYQTRS</sequence>